<feature type="DNA-binding region" description="OmpR/PhoB-type" evidence="2">
    <location>
        <begin position="9"/>
        <end position="105"/>
    </location>
</feature>
<dbReference type="EMBL" id="MRWE01000011">
    <property type="protein sequence ID" value="ORJ25896.1"/>
    <property type="molecule type" value="Genomic_DNA"/>
</dbReference>
<dbReference type="InterPro" id="IPR036388">
    <property type="entry name" value="WH-like_DNA-bd_sf"/>
</dbReference>
<dbReference type="Proteomes" id="UP000192536">
    <property type="component" value="Unassembled WGS sequence"/>
</dbReference>
<dbReference type="GO" id="GO:0000160">
    <property type="term" value="P:phosphorelay signal transduction system"/>
    <property type="evidence" value="ECO:0007669"/>
    <property type="project" value="InterPro"/>
</dbReference>
<evidence type="ECO:0000313" key="4">
    <source>
        <dbReference type="EMBL" id="ORJ25896.1"/>
    </source>
</evidence>
<dbReference type="GeneID" id="99216083"/>
<dbReference type="GO" id="GO:0006355">
    <property type="term" value="P:regulation of DNA-templated transcription"/>
    <property type="evidence" value="ECO:0007669"/>
    <property type="project" value="InterPro"/>
</dbReference>
<comment type="caution">
    <text evidence="4">The sequence shown here is derived from an EMBL/GenBank/DDBJ whole genome shotgun (WGS) entry which is preliminary data.</text>
</comment>
<organism evidence="4 5">
    <name type="scientific">Rouxiella badensis</name>
    <dbReference type="NCBI Taxonomy" id="1646377"/>
    <lineage>
        <taxon>Bacteria</taxon>
        <taxon>Pseudomonadati</taxon>
        <taxon>Pseudomonadota</taxon>
        <taxon>Gammaproteobacteria</taxon>
        <taxon>Enterobacterales</taxon>
        <taxon>Yersiniaceae</taxon>
        <taxon>Rouxiella</taxon>
    </lineage>
</organism>
<name>A0A1X0WGH2_9GAMM</name>
<dbReference type="SMART" id="SM00862">
    <property type="entry name" value="Trans_reg_C"/>
    <property type="match status" value="1"/>
</dbReference>
<reference evidence="4 5" key="1">
    <citation type="journal article" date="2017" name="Int. J. Syst. Evol. Microbiol.">
        <title>Rouxiella badensis sp. nov. and Rouxiella silvae sp. nov. isolated from peat bog soil in Germany and emendation of the genus description.</title>
        <authorList>
            <person name="Le Fleche-Mateos A."/>
            <person name="Kugler J.H."/>
            <person name="Hansen S.H."/>
            <person name="Syldatk C."/>
            <person name="Hausmann R."/>
            <person name="Lomprez F."/>
            <person name="Vandenbogaert M."/>
            <person name="Manuguerra J.C."/>
            <person name="Grimont P.A."/>
        </authorList>
    </citation>
    <scope>NUCLEOTIDE SEQUENCE [LARGE SCALE GENOMIC DNA]</scope>
    <source>
        <strain evidence="4 5">DSM 100043</strain>
    </source>
</reference>
<dbReference type="GO" id="GO:0003677">
    <property type="term" value="F:DNA binding"/>
    <property type="evidence" value="ECO:0007669"/>
    <property type="project" value="UniProtKB-UniRule"/>
</dbReference>
<evidence type="ECO:0000256" key="1">
    <source>
        <dbReference type="ARBA" id="ARBA00023125"/>
    </source>
</evidence>
<dbReference type="CDD" id="cd00383">
    <property type="entry name" value="trans_reg_C"/>
    <property type="match status" value="1"/>
</dbReference>
<proteinExistence type="predicted"/>
<protein>
    <recommendedName>
        <fullName evidence="3">OmpR/PhoB-type domain-containing protein</fullName>
    </recommendedName>
</protein>
<accession>A0A1X0WGH2</accession>
<feature type="domain" description="OmpR/PhoB-type" evidence="3">
    <location>
        <begin position="9"/>
        <end position="105"/>
    </location>
</feature>
<dbReference type="InterPro" id="IPR016032">
    <property type="entry name" value="Sig_transdc_resp-reg_C-effctor"/>
</dbReference>
<dbReference type="SUPFAM" id="SSF46894">
    <property type="entry name" value="C-terminal effector domain of the bipartite response regulators"/>
    <property type="match status" value="1"/>
</dbReference>
<keyword evidence="1 2" id="KW-0238">DNA-binding</keyword>
<sequence length="179" mass="20549">MRHQQRTQGIGYRFFDFTLTQDNQLMRKSTFIRTGAKELAVLRVLIESAGQLVEKNDLLDKVWGSAIVSEESLARCIYVLRKIFRQDKEKVYIQTIYSKGYVFVAEVCEFIPVPYEISPDPVSVPTPIPAPEAVDYEEILQKIFGMDITYIEISGKKHMAIGVKILLPTNELTDKKRKC</sequence>
<evidence type="ECO:0000256" key="2">
    <source>
        <dbReference type="PROSITE-ProRule" id="PRU01091"/>
    </source>
</evidence>
<dbReference type="PROSITE" id="PS51755">
    <property type="entry name" value="OMPR_PHOB"/>
    <property type="match status" value="1"/>
</dbReference>
<dbReference type="RefSeq" id="WP_084912363.1">
    <property type="nucleotide sequence ID" value="NZ_CP049603.1"/>
</dbReference>
<evidence type="ECO:0000259" key="3">
    <source>
        <dbReference type="PROSITE" id="PS51755"/>
    </source>
</evidence>
<dbReference type="STRING" id="1646377.BS640_08380"/>
<gene>
    <name evidence="4" type="ORF">BS640_08380</name>
</gene>
<dbReference type="AlphaFoldDB" id="A0A1X0WGH2"/>
<dbReference type="Pfam" id="PF00486">
    <property type="entry name" value="Trans_reg_C"/>
    <property type="match status" value="1"/>
</dbReference>
<dbReference type="InterPro" id="IPR001867">
    <property type="entry name" value="OmpR/PhoB-type_DNA-bd"/>
</dbReference>
<keyword evidence="5" id="KW-1185">Reference proteome</keyword>
<evidence type="ECO:0000313" key="5">
    <source>
        <dbReference type="Proteomes" id="UP000192536"/>
    </source>
</evidence>
<dbReference type="Gene3D" id="1.10.10.10">
    <property type="entry name" value="Winged helix-like DNA-binding domain superfamily/Winged helix DNA-binding domain"/>
    <property type="match status" value="1"/>
</dbReference>